<keyword evidence="5" id="KW-1185">Reference proteome</keyword>
<proteinExistence type="predicted"/>
<dbReference type="PANTHER" id="PTHR30032:SF4">
    <property type="entry name" value="AMIDASE ENHANCER"/>
    <property type="match status" value="1"/>
</dbReference>
<dbReference type="Proteomes" id="UP000196368">
    <property type="component" value="Unassembled WGS sequence"/>
</dbReference>
<dbReference type="Pfam" id="PF14559">
    <property type="entry name" value="TPR_19"/>
    <property type="match status" value="1"/>
</dbReference>
<keyword evidence="2" id="KW-0732">Signal</keyword>
<dbReference type="Pfam" id="PF08486">
    <property type="entry name" value="SpoIID"/>
    <property type="match status" value="1"/>
</dbReference>
<dbReference type="GO" id="GO:0030435">
    <property type="term" value="P:sporulation resulting in formation of a cellular spore"/>
    <property type="evidence" value="ECO:0007669"/>
    <property type="project" value="InterPro"/>
</dbReference>
<dbReference type="RefSeq" id="WP_087287892.1">
    <property type="nucleotide sequence ID" value="NZ_NFJD01000002.1"/>
</dbReference>
<dbReference type="InterPro" id="IPR013693">
    <property type="entry name" value="SpoIID/LytB_N"/>
</dbReference>
<feature type="repeat" description="TPR" evidence="1">
    <location>
        <begin position="163"/>
        <end position="196"/>
    </location>
</feature>
<gene>
    <name evidence="4" type="ORF">B5F75_03235</name>
</gene>
<dbReference type="InterPro" id="IPR051922">
    <property type="entry name" value="Bact_Sporulation_Assoc"/>
</dbReference>
<evidence type="ECO:0000259" key="3">
    <source>
        <dbReference type="Pfam" id="PF08486"/>
    </source>
</evidence>
<evidence type="ECO:0000313" key="4">
    <source>
        <dbReference type="EMBL" id="OUO56873.1"/>
    </source>
</evidence>
<evidence type="ECO:0000256" key="1">
    <source>
        <dbReference type="PROSITE-ProRule" id="PRU00339"/>
    </source>
</evidence>
<sequence>MKHFLVFIALLAACAFPAAANTPAAQTEEQRLQEAGDLYFAYKQDDALEAYIALSKDTGNRQAFLNAAFIAMEQNNPKQAVDIMSAAYKLHPQDREVIEMAAEAYLADGQYITAEKFLSLLPEDPRRAGFFHINLARAQMGLGEKKLAKYNLKMAARAGTHPALANYLLGILYEEEKDYKKAADAFRKATVYDHQFIEAKKHYAAALEKLGNYNESYRQYRMIYSSEKNLKDVNAALARLKPRLTRPEKEITGGKEIIKHTFVKPLLPPENVKTKQIKIGLGMRSNGRPSARNTVHFIPSHDFTVTDAQTGRVLARGKAKESWVAVLKDGKAHLLTPANKKIFFKKSVIVTPRSNTQGEGHTIIVKNVMSGAGMTWASVDDKEYRGQLQITHNTTLNTLIPINIVNIEEYLQGVIASEMPTQFPMDALRAQAVLARTYALKHLGKHKYYGYDLCDTQNCQVYGGVTSESERGNAAVESTMGEILTYENKPIESVFSANCGGVTQSAKEAGWYDTPYLQPASDYKDFDFDQLQPYHFKELLQYPHDAYSRYDKNVSLAAFRWTRVVDEEDLSQLIKRQKKDIGRITALIPQRRGRSGYVSRLLVKGTKGNLTLNKENVIRNNLSLGMLRSSYFIVEPNYQDRELKFFVFYGGGWGHGVGFDQTGAAGRAEDGQGYKEILQHYFPLATFESPSQKSAQPAKK</sequence>
<evidence type="ECO:0000313" key="5">
    <source>
        <dbReference type="Proteomes" id="UP000196368"/>
    </source>
</evidence>
<feature type="domain" description="Sporulation stage II protein D amidase enhancer LytB N-terminal" evidence="3">
    <location>
        <begin position="399"/>
        <end position="486"/>
    </location>
</feature>
<keyword evidence="1" id="KW-0802">TPR repeat</keyword>
<organism evidence="4 5">
    <name type="scientific">Candidatus Avelusimicrobium gallicola</name>
    <dbReference type="NCBI Taxonomy" id="2562704"/>
    <lineage>
        <taxon>Bacteria</taxon>
        <taxon>Pseudomonadati</taxon>
        <taxon>Elusimicrobiota</taxon>
        <taxon>Elusimicrobia</taxon>
        <taxon>Elusimicrobiales</taxon>
        <taxon>Elusimicrobiaceae</taxon>
        <taxon>Candidatus Avelusimicrobium</taxon>
    </lineage>
</organism>
<dbReference type="SMART" id="SM00028">
    <property type="entry name" value="TPR"/>
    <property type="match status" value="2"/>
</dbReference>
<feature type="chain" id="PRO_5013073780" description="Sporulation stage II protein D amidase enhancer LytB N-terminal domain-containing protein" evidence="2">
    <location>
        <begin position="21"/>
        <end position="700"/>
    </location>
</feature>
<dbReference type="GO" id="GO:0030288">
    <property type="term" value="C:outer membrane-bounded periplasmic space"/>
    <property type="evidence" value="ECO:0007669"/>
    <property type="project" value="TreeGrafter"/>
</dbReference>
<dbReference type="InterPro" id="IPR011990">
    <property type="entry name" value="TPR-like_helical_dom_sf"/>
</dbReference>
<protein>
    <recommendedName>
        <fullName evidence="3">Sporulation stage II protein D amidase enhancer LytB N-terminal domain-containing protein</fullName>
    </recommendedName>
</protein>
<dbReference type="SUPFAM" id="SSF48452">
    <property type="entry name" value="TPR-like"/>
    <property type="match status" value="1"/>
</dbReference>
<dbReference type="NCBIfam" id="TIGR02669">
    <property type="entry name" value="SpoIID_LytB"/>
    <property type="match status" value="1"/>
</dbReference>
<reference evidence="5" key="1">
    <citation type="submission" date="2017-04" db="EMBL/GenBank/DDBJ databases">
        <title>Function of individual gut microbiota members based on whole genome sequencing of pure cultures obtained from chicken caecum.</title>
        <authorList>
            <person name="Medvecky M."/>
            <person name="Cejkova D."/>
            <person name="Polansky O."/>
            <person name="Karasova D."/>
            <person name="Kubasova T."/>
            <person name="Cizek A."/>
            <person name="Rychlik I."/>
        </authorList>
    </citation>
    <scope>NUCLEOTIDE SEQUENCE [LARGE SCALE GENOMIC DNA]</scope>
    <source>
        <strain evidence="5">An273</strain>
    </source>
</reference>
<dbReference type="PANTHER" id="PTHR30032">
    <property type="entry name" value="N-ACETYLMURAMOYL-L-ALANINE AMIDASE-RELATED"/>
    <property type="match status" value="1"/>
</dbReference>
<dbReference type="EMBL" id="NFJD01000002">
    <property type="protein sequence ID" value="OUO56873.1"/>
    <property type="molecule type" value="Genomic_DNA"/>
</dbReference>
<comment type="caution">
    <text evidence="4">The sequence shown here is derived from an EMBL/GenBank/DDBJ whole genome shotgun (WGS) entry which is preliminary data.</text>
</comment>
<dbReference type="PROSITE" id="PS50005">
    <property type="entry name" value="TPR"/>
    <property type="match status" value="1"/>
</dbReference>
<dbReference type="InterPro" id="IPR013486">
    <property type="entry name" value="SpoIID/LytB"/>
</dbReference>
<feature type="signal peptide" evidence="2">
    <location>
        <begin position="1"/>
        <end position="20"/>
    </location>
</feature>
<dbReference type="AlphaFoldDB" id="A0A1Y4DCN3"/>
<dbReference type="OrthoDB" id="9794671at2"/>
<dbReference type="InterPro" id="IPR019734">
    <property type="entry name" value="TPR_rpt"/>
</dbReference>
<evidence type="ECO:0000256" key="2">
    <source>
        <dbReference type="SAM" id="SignalP"/>
    </source>
</evidence>
<name>A0A1Y4DCN3_9BACT</name>
<dbReference type="Gene3D" id="1.25.40.10">
    <property type="entry name" value="Tetratricopeptide repeat domain"/>
    <property type="match status" value="2"/>
</dbReference>
<accession>A0A1Y4DCN3</accession>